<sequence>MVGPALRSCVVAGVLAVTFVCGGVAAAAPVVAQPGDGDATTQESNEPGDTGSDSDEQSPGEATPDEPEEQQQPEEPPETGPAEDPVEPEIVRDSDPEPEQIDSGDSEVREESTPEPPRPPATVPKFQNSITIPWLRLPAAGEIPAGSWPTASTFYTTVAIPVPTLEEFLRALRVVPAPAPAPGPAFRIQEAAPPVADATTGTTTAGGGGGGGAMAEPVVFRAPLVSVPRATTVAGRPTKTPPGTPAGAAVPAGVVQPGVAGVRTPVIRGSVAPTPGVTAPLPATPAGGQSPRVGAYPRGMTSPALVEIAAVALPGVAGLLFLTFSGGMIGYRQANSARFVRTAGAERFLP</sequence>
<evidence type="ECO:0000256" key="2">
    <source>
        <dbReference type="SAM" id="Phobius"/>
    </source>
</evidence>
<keyword evidence="2" id="KW-1133">Transmembrane helix</keyword>
<accession>A0A178LSM6</accession>
<organism evidence="4 5">
    <name type="scientific">Mycolicibacterium iranicum</name>
    <name type="common">Mycobacterium iranicum</name>
    <dbReference type="NCBI Taxonomy" id="912594"/>
    <lineage>
        <taxon>Bacteria</taxon>
        <taxon>Bacillati</taxon>
        <taxon>Actinomycetota</taxon>
        <taxon>Actinomycetes</taxon>
        <taxon>Mycobacteriales</taxon>
        <taxon>Mycobacteriaceae</taxon>
        <taxon>Mycolicibacterium</taxon>
    </lineage>
</organism>
<evidence type="ECO:0000256" key="1">
    <source>
        <dbReference type="SAM" id="MobiDB-lite"/>
    </source>
</evidence>
<evidence type="ECO:0000313" key="4">
    <source>
        <dbReference type="EMBL" id="OAN37010.1"/>
    </source>
</evidence>
<reference evidence="4 5" key="1">
    <citation type="submission" date="2016-04" db="EMBL/GenBank/DDBJ databases">
        <title>Draft Genome Sequences of Staphylococcus capitis Strain H36, S. capitis Strain H65, S. cohnii Strain H62, S. hominis Strain H69, Mycobacterium iranicum Strain H39, Plantibacter sp. Strain H53, Pseudomonas oryzihabitans Strain H72, and Microbacterium sp. Strain H83, isolated from residential settings.</title>
        <authorList>
            <person name="Lymperopoulou D."/>
            <person name="Adams R.I."/>
            <person name="Lindow S."/>
            <person name="Coil D.A."/>
            <person name="Jospin G."/>
            <person name="Eisen J.A."/>
        </authorList>
    </citation>
    <scope>NUCLEOTIDE SEQUENCE [LARGE SCALE GENOMIC DNA]</scope>
    <source>
        <strain evidence="4 5">H39</strain>
    </source>
</reference>
<evidence type="ECO:0000256" key="3">
    <source>
        <dbReference type="SAM" id="SignalP"/>
    </source>
</evidence>
<dbReference type="OrthoDB" id="4752821at2"/>
<keyword evidence="2" id="KW-0472">Membrane</keyword>
<comment type="caution">
    <text evidence="4">The sequence shown here is derived from an EMBL/GenBank/DDBJ whole genome shotgun (WGS) entry which is preliminary data.</text>
</comment>
<feature type="region of interest" description="Disordered" evidence="1">
    <location>
        <begin position="32"/>
        <end position="126"/>
    </location>
</feature>
<feature type="compositionally biased region" description="Acidic residues" evidence="1">
    <location>
        <begin position="52"/>
        <end position="77"/>
    </location>
</feature>
<dbReference type="Proteomes" id="UP000078396">
    <property type="component" value="Unassembled WGS sequence"/>
</dbReference>
<feature type="transmembrane region" description="Helical" evidence="2">
    <location>
        <begin position="308"/>
        <end position="331"/>
    </location>
</feature>
<keyword evidence="2" id="KW-0812">Transmembrane</keyword>
<protein>
    <submittedName>
        <fullName evidence="4">Uncharacterized protein</fullName>
    </submittedName>
</protein>
<keyword evidence="3" id="KW-0732">Signal</keyword>
<dbReference type="AlphaFoldDB" id="A0A178LSM6"/>
<feature type="compositionally biased region" description="Acidic residues" evidence="1">
    <location>
        <begin position="96"/>
        <end position="105"/>
    </location>
</feature>
<evidence type="ECO:0000313" key="5">
    <source>
        <dbReference type="Proteomes" id="UP000078396"/>
    </source>
</evidence>
<gene>
    <name evidence="4" type="ORF">A4X20_24050</name>
</gene>
<feature type="chain" id="PRO_5008091379" evidence="3">
    <location>
        <begin position="28"/>
        <end position="350"/>
    </location>
</feature>
<name>A0A178LSM6_MYCIR</name>
<feature type="signal peptide" evidence="3">
    <location>
        <begin position="1"/>
        <end position="27"/>
    </location>
</feature>
<dbReference type="EMBL" id="LWCS01000031">
    <property type="protein sequence ID" value="OAN37010.1"/>
    <property type="molecule type" value="Genomic_DNA"/>
</dbReference>
<proteinExistence type="predicted"/>